<comment type="caution">
    <text evidence="1">The sequence shown here is derived from an EMBL/GenBank/DDBJ whole genome shotgun (WGS) entry which is preliminary data.</text>
</comment>
<evidence type="ECO:0000313" key="1">
    <source>
        <dbReference type="EMBL" id="OGN06999.1"/>
    </source>
</evidence>
<dbReference type="AlphaFoldDB" id="A0A1F8F408"/>
<proteinExistence type="predicted"/>
<gene>
    <name evidence="1" type="ORF">A3B86_00110</name>
</gene>
<evidence type="ECO:0000313" key="2">
    <source>
        <dbReference type="Proteomes" id="UP000176834"/>
    </source>
</evidence>
<accession>A0A1F8F408</accession>
<reference evidence="1 2" key="1">
    <citation type="journal article" date="2016" name="Nat. Commun.">
        <title>Thousands of microbial genomes shed light on interconnected biogeochemical processes in an aquifer system.</title>
        <authorList>
            <person name="Anantharaman K."/>
            <person name="Brown C.T."/>
            <person name="Hug L.A."/>
            <person name="Sharon I."/>
            <person name="Castelle C.J."/>
            <person name="Probst A.J."/>
            <person name="Thomas B.C."/>
            <person name="Singh A."/>
            <person name="Wilkins M.J."/>
            <person name="Karaoz U."/>
            <person name="Brodie E.L."/>
            <person name="Williams K.H."/>
            <person name="Hubbard S.S."/>
            <person name="Banfield J.F."/>
        </authorList>
    </citation>
    <scope>NUCLEOTIDE SEQUENCE [LARGE SCALE GENOMIC DNA]</scope>
</reference>
<dbReference type="Proteomes" id="UP000176834">
    <property type="component" value="Unassembled WGS sequence"/>
</dbReference>
<sequence length="71" mass="8395">MSNLSQRWQEIKDAKQKQRFQKWVLPSGIKYHRMNESFGTAEFCYTIRLSRAFDGNESGLVATETRSQNMY</sequence>
<name>A0A1F8F408_9BACT</name>
<dbReference type="EMBL" id="MGJN01000011">
    <property type="protein sequence ID" value="OGN06999.1"/>
    <property type="molecule type" value="Genomic_DNA"/>
</dbReference>
<organism evidence="1 2">
    <name type="scientific">Candidatus Yanofskybacteria bacterium RIFCSPHIGHO2_02_FULL_38_22b</name>
    <dbReference type="NCBI Taxonomy" id="1802673"/>
    <lineage>
        <taxon>Bacteria</taxon>
        <taxon>Candidatus Yanofskyibacteriota</taxon>
    </lineage>
</organism>
<protein>
    <submittedName>
        <fullName evidence="1">Uncharacterized protein</fullName>
    </submittedName>
</protein>